<protein>
    <submittedName>
        <fullName evidence="2">Uncharacterized protein</fullName>
    </submittedName>
</protein>
<feature type="region of interest" description="Disordered" evidence="1">
    <location>
        <begin position="136"/>
        <end position="156"/>
    </location>
</feature>
<dbReference type="EMBL" id="KV878587">
    <property type="protein sequence ID" value="OJJ57842.1"/>
    <property type="molecule type" value="Genomic_DNA"/>
</dbReference>
<feature type="compositionally biased region" description="Basic and acidic residues" evidence="1">
    <location>
        <begin position="145"/>
        <end position="156"/>
    </location>
</feature>
<dbReference type="RefSeq" id="XP_040701648.1">
    <property type="nucleotide sequence ID" value="XM_040839731.1"/>
</dbReference>
<dbReference type="Proteomes" id="UP000184356">
    <property type="component" value="Unassembled WGS sequence"/>
</dbReference>
<feature type="region of interest" description="Disordered" evidence="1">
    <location>
        <begin position="1"/>
        <end position="22"/>
    </location>
</feature>
<dbReference type="GeneID" id="63755804"/>
<name>A0A1L9TEI9_9EURO</name>
<evidence type="ECO:0000313" key="3">
    <source>
        <dbReference type="Proteomes" id="UP000184356"/>
    </source>
</evidence>
<evidence type="ECO:0000256" key="1">
    <source>
        <dbReference type="SAM" id="MobiDB-lite"/>
    </source>
</evidence>
<organism evidence="2 3">
    <name type="scientific">Aspergillus sydowii CBS 593.65</name>
    <dbReference type="NCBI Taxonomy" id="1036612"/>
    <lineage>
        <taxon>Eukaryota</taxon>
        <taxon>Fungi</taxon>
        <taxon>Dikarya</taxon>
        <taxon>Ascomycota</taxon>
        <taxon>Pezizomycotina</taxon>
        <taxon>Eurotiomycetes</taxon>
        <taxon>Eurotiomycetidae</taxon>
        <taxon>Eurotiales</taxon>
        <taxon>Aspergillaceae</taxon>
        <taxon>Aspergillus</taxon>
        <taxon>Aspergillus subgen. Nidulantes</taxon>
    </lineage>
</organism>
<proteinExistence type="predicted"/>
<evidence type="ECO:0000313" key="2">
    <source>
        <dbReference type="EMBL" id="OJJ57842.1"/>
    </source>
</evidence>
<dbReference type="VEuPathDB" id="FungiDB:ASPSYDRAFT_1010596"/>
<reference evidence="3" key="1">
    <citation type="journal article" date="2017" name="Genome Biol.">
        <title>Comparative genomics reveals high biological diversity and specific adaptations in the industrially and medically important fungal genus Aspergillus.</title>
        <authorList>
            <person name="de Vries R.P."/>
            <person name="Riley R."/>
            <person name="Wiebenga A."/>
            <person name="Aguilar-Osorio G."/>
            <person name="Amillis S."/>
            <person name="Uchima C.A."/>
            <person name="Anderluh G."/>
            <person name="Asadollahi M."/>
            <person name="Askin M."/>
            <person name="Barry K."/>
            <person name="Battaglia E."/>
            <person name="Bayram O."/>
            <person name="Benocci T."/>
            <person name="Braus-Stromeyer S.A."/>
            <person name="Caldana C."/>
            <person name="Canovas D."/>
            <person name="Cerqueira G.C."/>
            <person name="Chen F."/>
            <person name="Chen W."/>
            <person name="Choi C."/>
            <person name="Clum A."/>
            <person name="Dos Santos R.A."/>
            <person name="Damasio A.R."/>
            <person name="Diallinas G."/>
            <person name="Emri T."/>
            <person name="Fekete E."/>
            <person name="Flipphi M."/>
            <person name="Freyberg S."/>
            <person name="Gallo A."/>
            <person name="Gournas C."/>
            <person name="Habgood R."/>
            <person name="Hainaut M."/>
            <person name="Harispe M.L."/>
            <person name="Henrissat B."/>
            <person name="Hilden K.S."/>
            <person name="Hope R."/>
            <person name="Hossain A."/>
            <person name="Karabika E."/>
            <person name="Karaffa L."/>
            <person name="Karanyi Z."/>
            <person name="Krasevec N."/>
            <person name="Kuo A."/>
            <person name="Kusch H."/>
            <person name="LaButti K."/>
            <person name="Lagendijk E.L."/>
            <person name="Lapidus A."/>
            <person name="Levasseur A."/>
            <person name="Lindquist E."/>
            <person name="Lipzen A."/>
            <person name="Logrieco A.F."/>
            <person name="MacCabe A."/>
            <person name="Maekelae M.R."/>
            <person name="Malavazi I."/>
            <person name="Melin P."/>
            <person name="Meyer V."/>
            <person name="Mielnichuk N."/>
            <person name="Miskei M."/>
            <person name="Molnar A.P."/>
            <person name="Mule G."/>
            <person name="Ngan C.Y."/>
            <person name="Orejas M."/>
            <person name="Orosz E."/>
            <person name="Ouedraogo J.P."/>
            <person name="Overkamp K.M."/>
            <person name="Park H.-S."/>
            <person name="Perrone G."/>
            <person name="Piumi F."/>
            <person name="Punt P.J."/>
            <person name="Ram A.F."/>
            <person name="Ramon A."/>
            <person name="Rauscher S."/>
            <person name="Record E."/>
            <person name="Riano-Pachon D.M."/>
            <person name="Robert V."/>
            <person name="Roehrig J."/>
            <person name="Ruller R."/>
            <person name="Salamov A."/>
            <person name="Salih N.S."/>
            <person name="Samson R.A."/>
            <person name="Sandor E."/>
            <person name="Sanguinetti M."/>
            <person name="Schuetze T."/>
            <person name="Sepcic K."/>
            <person name="Shelest E."/>
            <person name="Sherlock G."/>
            <person name="Sophianopoulou V."/>
            <person name="Squina F.M."/>
            <person name="Sun H."/>
            <person name="Susca A."/>
            <person name="Todd R.B."/>
            <person name="Tsang A."/>
            <person name="Unkles S.E."/>
            <person name="van de Wiele N."/>
            <person name="van Rossen-Uffink D."/>
            <person name="Oliveira J.V."/>
            <person name="Vesth T.C."/>
            <person name="Visser J."/>
            <person name="Yu J.-H."/>
            <person name="Zhou M."/>
            <person name="Andersen M.R."/>
            <person name="Archer D.B."/>
            <person name="Baker S.E."/>
            <person name="Benoit I."/>
            <person name="Brakhage A.A."/>
            <person name="Braus G.H."/>
            <person name="Fischer R."/>
            <person name="Frisvad J.C."/>
            <person name="Goldman G.H."/>
            <person name="Houbraken J."/>
            <person name="Oakley B."/>
            <person name="Pocsi I."/>
            <person name="Scazzocchio C."/>
            <person name="Seiboth B."/>
            <person name="vanKuyk P.A."/>
            <person name="Wortman J."/>
            <person name="Dyer P.S."/>
            <person name="Grigoriev I.V."/>
        </authorList>
    </citation>
    <scope>NUCLEOTIDE SEQUENCE [LARGE SCALE GENOMIC DNA]</scope>
    <source>
        <strain evidence="3">CBS 593.65</strain>
    </source>
</reference>
<sequence length="156" mass="17124">MAPSADSNRESGVETENFHGLSSRTKAGRWPLTTLMGLRHVECRPIPAEADLARISSANFFCSDSKSRLVVAVQPAVPQSRIYFWSRRNQHVLMARDRSNSGVVCFPSKVPSHLLGRNCGSAWPLLAIASSYSVRSSARPSGGTRENEERNRALPS</sequence>
<dbReference type="AlphaFoldDB" id="A0A1L9TEI9"/>
<gene>
    <name evidence="2" type="ORF">ASPSYDRAFT_1010596</name>
</gene>
<accession>A0A1L9TEI9</accession>
<keyword evidence="3" id="KW-1185">Reference proteome</keyword>